<dbReference type="RefSeq" id="WP_188516440.1">
    <property type="nucleotide sequence ID" value="NZ_BMES01000001.1"/>
</dbReference>
<feature type="chain" id="PRO_5037896058" evidence="1">
    <location>
        <begin position="24"/>
        <end position="115"/>
    </location>
</feature>
<dbReference type="AlphaFoldDB" id="A0A917MFV6"/>
<evidence type="ECO:0000256" key="1">
    <source>
        <dbReference type="SAM" id="SignalP"/>
    </source>
</evidence>
<name>A0A917MFV6_9HYPH</name>
<dbReference type="Proteomes" id="UP000603912">
    <property type="component" value="Unassembled WGS sequence"/>
</dbReference>
<dbReference type="EMBL" id="BMES01000001">
    <property type="protein sequence ID" value="GGH11320.1"/>
    <property type="molecule type" value="Genomic_DNA"/>
</dbReference>
<reference evidence="2" key="1">
    <citation type="journal article" date="2014" name="Int. J. Syst. Evol. Microbiol.">
        <title>Complete genome sequence of Corynebacterium casei LMG S-19264T (=DSM 44701T), isolated from a smear-ripened cheese.</title>
        <authorList>
            <consortium name="US DOE Joint Genome Institute (JGI-PGF)"/>
            <person name="Walter F."/>
            <person name="Albersmeier A."/>
            <person name="Kalinowski J."/>
            <person name="Ruckert C."/>
        </authorList>
    </citation>
    <scope>NUCLEOTIDE SEQUENCE</scope>
    <source>
        <strain evidence="2">CGMCC 1.12214</strain>
    </source>
</reference>
<protein>
    <submittedName>
        <fullName evidence="2">Uncharacterized protein</fullName>
    </submittedName>
</protein>
<feature type="signal peptide" evidence="1">
    <location>
        <begin position="1"/>
        <end position="23"/>
    </location>
</feature>
<proteinExistence type="predicted"/>
<keyword evidence="3" id="KW-1185">Reference proteome</keyword>
<comment type="caution">
    <text evidence="2">The sequence shown here is derived from an EMBL/GenBank/DDBJ whole genome shotgun (WGS) entry which is preliminary data.</text>
</comment>
<evidence type="ECO:0000313" key="3">
    <source>
        <dbReference type="Proteomes" id="UP000603912"/>
    </source>
</evidence>
<accession>A0A917MFV6</accession>
<gene>
    <name evidence="2" type="ORF">GCM10007036_08280</name>
</gene>
<keyword evidence="1" id="KW-0732">Signal</keyword>
<evidence type="ECO:0000313" key="2">
    <source>
        <dbReference type="EMBL" id="GGH11320.1"/>
    </source>
</evidence>
<sequence length="115" mass="12540">MNRLVVIAAAAALATLPGLPASAKSLTFTVKNTSKYIISSFQSNEGNGWSKNWIRSDIGSGQSRALEFLQDGPCEIEVRVGWRTTDGGQQVGDAWEIDICEAHTVYFDGRKVTFD</sequence>
<organism evidence="2 3">
    <name type="scientific">Alsobacter metallidurans</name>
    <dbReference type="NCBI Taxonomy" id="340221"/>
    <lineage>
        <taxon>Bacteria</taxon>
        <taxon>Pseudomonadati</taxon>
        <taxon>Pseudomonadota</taxon>
        <taxon>Alphaproteobacteria</taxon>
        <taxon>Hyphomicrobiales</taxon>
        <taxon>Alsobacteraceae</taxon>
        <taxon>Alsobacter</taxon>
    </lineage>
</organism>
<reference evidence="2" key="2">
    <citation type="submission" date="2020-09" db="EMBL/GenBank/DDBJ databases">
        <authorList>
            <person name="Sun Q."/>
            <person name="Zhou Y."/>
        </authorList>
    </citation>
    <scope>NUCLEOTIDE SEQUENCE</scope>
    <source>
        <strain evidence="2">CGMCC 1.12214</strain>
    </source>
</reference>